<feature type="domain" description="OmpR/PhoB-type" evidence="2">
    <location>
        <begin position="409"/>
        <end position="483"/>
    </location>
</feature>
<accession>A0A455SQ30</accession>
<dbReference type="InterPro" id="IPR027417">
    <property type="entry name" value="P-loop_NTPase"/>
</dbReference>
<name>A0A455SQ30_9CHLR</name>
<dbReference type="SUPFAM" id="SSF52540">
    <property type="entry name" value="P-loop containing nucleoside triphosphate hydrolases"/>
    <property type="match status" value="1"/>
</dbReference>
<sequence>MLIGRQSAIILTGAPCIGKTSLIRYLCDEPDSGWSWRQEEELIPLQEMFALDRYHFVQIDLAPLEGCLHVHDMLPLFIAECAKALYAIHCPGEKPPAHDLRGLRDLLRSLSTQHPEEQYCVMLDAVERLDRPDVAFPELEKSGAKTPQERGIALLNHCGAIRVLVDLIDEFACFSVVLSIESLPHANIESQFENISADLARFYTMPLQCFTLKDTRALLAQLPRDFGEKWAASFHELGGMEIFSQQEQDWIYEQAGTHPYLLSQFCYQLFYFKQLYADVCGSWRELPLDGREQLLEQVNAGIATFLSRQWKRLVQALERGGPETKSHFATFVLALKQRKATEPFSDAEWNSFYNVRYILTNEGIVRYDPFRPVYPPGSLLCHYLIQQIREWTLPAGPSVFRLSIQFADKEPAQLTLTELEYRLLKVLLDHPKQCSEESLMKGGWGKIVERSTLSQRMHHLRKKLRKHSGEDLIINHYGGHYSLTNPFRLQLG</sequence>
<dbReference type="InterPro" id="IPR001867">
    <property type="entry name" value="OmpR/PhoB-type_DNA-bd"/>
</dbReference>
<dbReference type="GO" id="GO:0003677">
    <property type="term" value="F:DNA binding"/>
    <property type="evidence" value="ECO:0007669"/>
    <property type="project" value="UniProtKB-KW"/>
</dbReference>
<dbReference type="GO" id="GO:0006355">
    <property type="term" value="P:regulation of DNA-templated transcription"/>
    <property type="evidence" value="ECO:0007669"/>
    <property type="project" value="InterPro"/>
</dbReference>
<protein>
    <recommendedName>
        <fullName evidence="2">OmpR/PhoB-type domain-containing protein</fullName>
    </recommendedName>
</protein>
<evidence type="ECO:0000259" key="2">
    <source>
        <dbReference type="SMART" id="SM00862"/>
    </source>
</evidence>
<organism evidence="3">
    <name type="scientific">Thermosporothrix sp. COM3</name>
    <dbReference type="NCBI Taxonomy" id="2490863"/>
    <lineage>
        <taxon>Bacteria</taxon>
        <taxon>Bacillati</taxon>
        <taxon>Chloroflexota</taxon>
        <taxon>Ktedonobacteria</taxon>
        <taxon>Ktedonobacterales</taxon>
        <taxon>Thermosporotrichaceae</taxon>
        <taxon>Thermosporothrix</taxon>
    </lineage>
</organism>
<dbReference type="AlphaFoldDB" id="A0A455SQ30"/>
<dbReference type="CDD" id="cd00383">
    <property type="entry name" value="trans_reg_C"/>
    <property type="match status" value="1"/>
</dbReference>
<dbReference type="InterPro" id="IPR016032">
    <property type="entry name" value="Sig_transdc_resp-reg_C-effctor"/>
</dbReference>
<dbReference type="InterPro" id="IPR036388">
    <property type="entry name" value="WH-like_DNA-bd_sf"/>
</dbReference>
<reference evidence="3" key="1">
    <citation type="submission" date="2018-12" db="EMBL/GenBank/DDBJ databases">
        <title>Novel natural products biosynthetic potential of the class Ktedonobacteria.</title>
        <authorList>
            <person name="Zheng Y."/>
            <person name="Saitou A."/>
            <person name="Wang C.M."/>
            <person name="Toyoda A."/>
            <person name="Minakuchi Y."/>
            <person name="Sekiguchi Y."/>
            <person name="Ueda K."/>
            <person name="Takano H."/>
            <person name="Sakai Y."/>
            <person name="Yokota A."/>
            <person name="Yabe S."/>
        </authorList>
    </citation>
    <scope>NUCLEOTIDE SEQUENCE</scope>
    <source>
        <strain evidence="3">COM3</strain>
    </source>
</reference>
<keyword evidence="1" id="KW-0238">DNA-binding</keyword>
<dbReference type="GO" id="GO:0000160">
    <property type="term" value="P:phosphorelay signal transduction system"/>
    <property type="evidence" value="ECO:0007669"/>
    <property type="project" value="InterPro"/>
</dbReference>
<gene>
    <name evidence="3" type="ORF">KTC_38800</name>
</gene>
<evidence type="ECO:0000313" key="3">
    <source>
        <dbReference type="EMBL" id="BBH89129.1"/>
    </source>
</evidence>
<evidence type="ECO:0000256" key="1">
    <source>
        <dbReference type="ARBA" id="ARBA00023125"/>
    </source>
</evidence>
<dbReference type="SUPFAM" id="SSF46894">
    <property type="entry name" value="C-terminal effector domain of the bipartite response regulators"/>
    <property type="match status" value="1"/>
</dbReference>
<dbReference type="SMART" id="SM00862">
    <property type="entry name" value="Trans_reg_C"/>
    <property type="match status" value="1"/>
</dbReference>
<dbReference type="EMBL" id="AP019376">
    <property type="protein sequence ID" value="BBH89129.1"/>
    <property type="molecule type" value="Genomic_DNA"/>
</dbReference>
<dbReference type="Gene3D" id="1.10.10.10">
    <property type="entry name" value="Winged helix-like DNA-binding domain superfamily/Winged helix DNA-binding domain"/>
    <property type="match status" value="1"/>
</dbReference>
<dbReference type="Pfam" id="PF00486">
    <property type="entry name" value="Trans_reg_C"/>
    <property type="match status" value="1"/>
</dbReference>
<proteinExistence type="predicted"/>